<dbReference type="Proteomes" id="UP000235346">
    <property type="component" value="Unassembled WGS sequence"/>
</dbReference>
<protein>
    <submittedName>
        <fullName evidence="2">Uncharacterized protein</fullName>
    </submittedName>
</protein>
<keyword evidence="1" id="KW-0812">Transmembrane</keyword>
<proteinExistence type="predicted"/>
<reference evidence="2 3" key="1">
    <citation type="submission" date="2018-01" db="EMBL/GenBank/DDBJ databases">
        <title>Halomonas endophytica sp. nov., isolated from storage liquid in the stems of Populus euphratica.</title>
        <authorList>
            <person name="Chen C."/>
        </authorList>
    </citation>
    <scope>NUCLEOTIDE SEQUENCE [LARGE SCALE GENOMIC DNA]</scope>
    <source>
        <strain evidence="2 3">DSM 26881</strain>
    </source>
</reference>
<keyword evidence="1" id="KW-1133">Transmembrane helix</keyword>
<name>A0A2N7TNY3_9GAMM</name>
<accession>A0A2N7TNY3</accession>
<dbReference type="OrthoDB" id="6173562at2"/>
<organism evidence="2 3">
    <name type="scientific">Halomonas heilongjiangensis</name>
    <dbReference type="NCBI Taxonomy" id="1387883"/>
    <lineage>
        <taxon>Bacteria</taxon>
        <taxon>Pseudomonadati</taxon>
        <taxon>Pseudomonadota</taxon>
        <taxon>Gammaproteobacteria</taxon>
        <taxon>Oceanospirillales</taxon>
        <taxon>Halomonadaceae</taxon>
        <taxon>Halomonas</taxon>
    </lineage>
</organism>
<feature type="transmembrane region" description="Helical" evidence="1">
    <location>
        <begin position="12"/>
        <end position="29"/>
    </location>
</feature>
<evidence type="ECO:0000313" key="2">
    <source>
        <dbReference type="EMBL" id="PMR69911.1"/>
    </source>
</evidence>
<evidence type="ECO:0000313" key="3">
    <source>
        <dbReference type="Proteomes" id="UP000235346"/>
    </source>
</evidence>
<gene>
    <name evidence="2" type="ORF">C1H66_09080</name>
</gene>
<evidence type="ECO:0000256" key="1">
    <source>
        <dbReference type="SAM" id="Phobius"/>
    </source>
</evidence>
<comment type="caution">
    <text evidence="2">The sequence shown here is derived from an EMBL/GenBank/DDBJ whole genome shotgun (WGS) entry which is preliminary data.</text>
</comment>
<feature type="transmembrane region" description="Helical" evidence="1">
    <location>
        <begin position="36"/>
        <end position="58"/>
    </location>
</feature>
<keyword evidence="3" id="KW-1185">Reference proteome</keyword>
<sequence>MSLQLYLEIASYAFNLIGLVVCLAGLTLAQRTRHRWPGYLFAVGGFLIAAFPVLYQMLAATA</sequence>
<dbReference type="RefSeq" id="WP_102627568.1">
    <property type="nucleotide sequence ID" value="NZ_PDOH01000049.1"/>
</dbReference>
<dbReference type="AlphaFoldDB" id="A0A2N7TNY3"/>
<keyword evidence="1" id="KW-0472">Membrane</keyword>
<dbReference type="EMBL" id="PNRE01000038">
    <property type="protein sequence ID" value="PMR69911.1"/>
    <property type="molecule type" value="Genomic_DNA"/>
</dbReference>